<dbReference type="SUPFAM" id="SSF81901">
    <property type="entry name" value="HCP-like"/>
    <property type="match status" value="1"/>
</dbReference>
<evidence type="ECO:0000256" key="2">
    <source>
        <dbReference type="PROSITE-ProRule" id="PRU00708"/>
    </source>
</evidence>
<dbReference type="Gene3D" id="1.25.40.10">
    <property type="entry name" value="Tetratricopeptide repeat domain"/>
    <property type="match status" value="3"/>
</dbReference>
<keyword evidence="1" id="KW-0677">Repeat</keyword>
<accession>A0A9N8WRZ9</accession>
<feature type="domain" description="PROP1-like PPR" evidence="3">
    <location>
        <begin position="250"/>
        <end position="410"/>
    </location>
</feature>
<dbReference type="PANTHER" id="PTHR47937:SF8">
    <property type="entry name" value="PENTATRICOPEPTIDE REPEAT DOMAIN CONTAINING PROTEIN-RELATED"/>
    <property type="match status" value="1"/>
</dbReference>
<evidence type="ECO:0000313" key="5">
    <source>
        <dbReference type="Proteomes" id="UP000789706"/>
    </source>
</evidence>
<gene>
    <name evidence="4" type="ORF">DEBURN_LOCUS4355</name>
</gene>
<dbReference type="InterPro" id="IPR011990">
    <property type="entry name" value="TPR-like_helical_dom_sf"/>
</dbReference>
<reference evidence="4" key="1">
    <citation type="submission" date="2021-06" db="EMBL/GenBank/DDBJ databases">
        <authorList>
            <person name="Kallberg Y."/>
            <person name="Tangrot J."/>
            <person name="Rosling A."/>
        </authorList>
    </citation>
    <scope>NUCLEOTIDE SEQUENCE</scope>
    <source>
        <strain evidence="4">AZ414A</strain>
    </source>
</reference>
<dbReference type="Pfam" id="PF17177">
    <property type="entry name" value="PPR_long"/>
    <property type="match status" value="1"/>
</dbReference>
<comment type="caution">
    <text evidence="4">The sequence shown here is derived from an EMBL/GenBank/DDBJ whole genome shotgun (WGS) entry which is preliminary data.</text>
</comment>
<evidence type="ECO:0000259" key="3">
    <source>
        <dbReference type="Pfam" id="PF17177"/>
    </source>
</evidence>
<dbReference type="PANTHER" id="PTHR47937">
    <property type="entry name" value="PLASTID TRANSCRIPTIONALLY ACTIVE CHROMOSOME 2-LIKE PROTEIN"/>
    <property type="match status" value="1"/>
</dbReference>
<organism evidence="4 5">
    <name type="scientific">Diversispora eburnea</name>
    <dbReference type="NCBI Taxonomy" id="1213867"/>
    <lineage>
        <taxon>Eukaryota</taxon>
        <taxon>Fungi</taxon>
        <taxon>Fungi incertae sedis</taxon>
        <taxon>Mucoromycota</taxon>
        <taxon>Glomeromycotina</taxon>
        <taxon>Glomeromycetes</taxon>
        <taxon>Diversisporales</taxon>
        <taxon>Diversisporaceae</taxon>
        <taxon>Diversispora</taxon>
    </lineage>
</organism>
<protein>
    <submittedName>
        <fullName evidence="4">10595_t:CDS:1</fullName>
    </submittedName>
</protein>
<feature type="repeat" description="PPR" evidence="2">
    <location>
        <begin position="143"/>
        <end position="177"/>
    </location>
</feature>
<keyword evidence="5" id="KW-1185">Reference proteome</keyword>
<dbReference type="InterPro" id="IPR052308">
    <property type="entry name" value="PPR_domain-containing"/>
</dbReference>
<feature type="repeat" description="PPR" evidence="2">
    <location>
        <begin position="313"/>
        <end position="347"/>
    </location>
</feature>
<dbReference type="InterPro" id="IPR033443">
    <property type="entry name" value="PROP1-like_PPR_dom"/>
</dbReference>
<name>A0A9N8WRZ9_9GLOM</name>
<evidence type="ECO:0000313" key="4">
    <source>
        <dbReference type="EMBL" id="CAG8494605.1"/>
    </source>
</evidence>
<dbReference type="InterPro" id="IPR002885">
    <property type="entry name" value="PPR_rpt"/>
</dbReference>
<proteinExistence type="predicted"/>
<feature type="repeat" description="PPR" evidence="2">
    <location>
        <begin position="278"/>
        <end position="312"/>
    </location>
</feature>
<dbReference type="NCBIfam" id="TIGR00756">
    <property type="entry name" value="PPR"/>
    <property type="match status" value="2"/>
</dbReference>
<feature type="repeat" description="PPR" evidence="2">
    <location>
        <begin position="490"/>
        <end position="522"/>
    </location>
</feature>
<evidence type="ECO:0000256" key="1">
    <source>
        <dbReference type="ARBA" id="ARBA00022737"/>
    </source>
</evidence>
<dbReference type="OrthoDB" id="185373at2759"/>
<dbReference type="PROSITE" id="PS51375">
    <property type="entry name" value="PPR"/>
    <property type="match status" value="4"/>
</dbReference>
<dbReference type="Pfam" id="PF13041">
    <property type="entry name" value="PPR_2"/>
    <property type="match status" value="2"/>
</dbReference>
<dbReference type="Proteomes" id="UP000789706">
    <property type="component" value="Unassembled WGS sequence"/>
</dbReference>
<dbReference type="EMBL" id="CAJVPK010000326">
    <property type="protein sequence ID" value="CAG8494605.1"/>
    <property type="molecule type" value="Genomic_DNA"/>
</dbReference>
<sequence>MSEVYERRFYSYVKENMMEDAISIYIQGLLNGIKFNRHFHLIVRKILSDVRDPYLSLKFYNDLLNAKIKFGNSIDGTAAKIDNALKKFSPYTVNLAYQTLKKNSKIHNLIYREVVDKLSTEFRLVQHALRCYYDMRLEEYSPDLWTYNRLLNCICRSDDYDTAWKIIEEMIQAGVKPDIVTCNILLNYQIIRKRWDQVVNILDMIVNARLLPSKSTINTLMNNKFFNRLKVEETQDFAKVVIQRMSHFQQLEWFAKRGDKINLIKVYEKMINSGMNMELRTFEIIIQYYFSSGNGRNVIRIYKEIIRLGIKPNLNFYNVLIEGFVKMEDMNTAKSLYHYMLSKSIIGNIDTYSHLLLGYSRISNLQEIDNLLKDMILFKIDQNIFTISILLNLFIKLKNVSIARQVYDKLFKVKYLKPDAFIVNCLVHGYTYVSKNLTEATEFLLCQQRKVQLRAPTFNIIIRAYVFQDDMDSAINLMKKMEPLCGVEPNSWTFYYLITGYIRREQFDKALELLNEIQNRNR</sequence>
<dbReference type="AlphaFoldDB" id="A0A9N8WRZ9"/>